<keyword evidence="3 5" id="KW-0863">Zinc-finger</keyword>
<feature type="zinc finger region" description="C3H1-type" evidence="5">
    <location>
        <begin position="1"/>
        <end position="28"/>
    </location>
</feature>
<feature type="non-terminal residue" evidence="7">
    <location>
        <position position="1"/>
    </location>
</feature>
<keyword evidence="1 5" id="KW-0479">Metal-binding</keyword>
<evidence type="ECO:0000259" key="6">
    <source>
        <dbReference type="PROSITE" id="PS50103"/>
    </source>
</evidence>
<dbReference type="InterPro" id="IPR000571">
    <property type="entry name" value="Znf_CCCH"/>
</dbReference>
<dbReference type="PANTHER" id="PTHR12547:SF18">
    <property type="entry name" value="PROTEIN TIS11"/>
    <property type="match status" value="1"/>
</dbReference>
<dbReference type="Pfam" id="PF00642">
    <property type="entry name" value="zf-CCCH"/>
    <property type="match status" value="1"/>
</dbReference>
<feature type="zinc finger region" description="C3H1-type" evidence="5">
    <location>
        <begin position="38"/>
        <end position="63"/>
    </location>
</feature>
<protein>
    <recommendedName>
        <fullName evidence="6">C3H1-type domain-containing protein</fullName>
    </recommendedName>
</protein>
<dbReference type="FunFam" id="4.10.1000.10:FF:000001">
    <property type="entry name" value="zinc finger CCCH domain-containing protein 15-like"/>
    <property type="match status" value="1"/>
</dbReference>
<evidence type="ECO:0000256" key="4">
    <source>
        <dbReference type="ARBA" id="ARBA00022833"/>
    </source>
</evidence>
<dbReference type="Gene3D" id="4.10.1000.10">
    <property type="entry name" value="Zinc finger, CCCH-type"/>
    <property type="match status" value="2"/>
</dbReference>
<dbReference type="Proteomes" id="UP000268162">
    <property type="component" value="Unassembled WGS sequence"/>
</dbReference>
<evidence type="ECO:0000256" key="3">
    <source>
        <dbReference type="ARBA" id="ARBA00022771"/>
    </source>
</evidence>
<proteinExistence type="predicted"/>
<dbReference type="GO" id="GO:0003729">
    <property type="term" value="F:mRNA binding"/>
    <property type="evidence" value="ECO:0007669"/>
    <property type="project" value="InterPro"/>
</dbReference>
<dbReference type="SUPFAM" id="SSF90229">
    <property type="entry name" value="CCCH zinc finger"/>
    <property type="match status" value="2"/>
</dbReference>
<feature type="domain" description="C3H1-type" evidence="6">
    <location>
        <begin position="38"/>
        <end position="63"/>
    </location>
</feature>
<accession>A0A4Q0A3N9</accession>
<dbReference type="AlphaFoldDB" id="A0A4Q0A3N9"/>
<feature type="domain" description="C3H1-type" evidence="6">
    <location>
        <begin position="1"/>
        <end position="28"/>
    </location>
</feature>
<feature type="non-terminal residue" evidence="7">
    <location>
        <position position="63"/>
    </location>
</feature>
<evidence type="ECO:0000313" key="8">
    <source>
        <dbReference type="Proteomes" id="UP000268162"/>
    </source>
</evidence>
<dbReference type="SMART" id="SM00356">
    <property type="entry name" value="ZnF_C3H1"/>
    <property type="match status" value="2"/>
</dbReference>
<name>A0A4Q0A3N9_9FUNG</name>
<sequence>WKTELCHNFEDYGSCRRGSKCFFAHGQAELQPRVRHPRYQTQLCRTYWSGDFCYHGVRCHFIH</sequence>
<dbReference type="EMBL" id="ML002220">
    <property type="protein sequence ID" value="RKP40201.1"/>
    <property type="molecule type" value="Genomic_DNA"/>
</dbReference>
<evidence type="ECO:0000256" key="2">
    <source>
        <dbReference type="ARBA" id="ARBA00022737"/>
    </source>
</evidence>
<dbReference type="GO" id="GO:0008270">
    <property type="term" value="F:zinc ion binding"/>
    <property type="evidence" value="ECO:0007669"/>
    <property type="project" value="UniProtKB-KW"/>
</dbReference>
<reference evidence="8" key="1">
    <citation type="journal article" date="2018" name="Nat. Microbiol.">
        <title>Leveraging single-cell genomics to expand the fungal tree of life.</title>
        <authorList>
            <person name="Ahrendt S.R."/>
            <person name="Quandt C.A."/>
            <person name="Ciobanu D."/>
            <person name="Clum A."/>
            <person name="Salamov A."/>
            <person name="Andreopoulos B."/>
            <person name="Cheng J.F."/>
            <person name="Woyke T."/>
            <person name="Pelin A."/>
            <person name="Henrissat B."/>
            <person name="Reynolds N.K."/>
            <person name="Benny G.L."/>
            <person name="Smith M.E."/>
            <person name="James T.Y."/>
            <person name="Grigoriev I.V."/>
        </authorList>
    </citation>
    <scope>NUCLEOTIDE SEQUENCE [LARGE SCALE GENOMIC DNA]</scope>
    <source>
        <strain evidence="8">RSA 468</strain>
    </source>
</reference>
<evidence type="ECO:0000256" key="5">
    <source>
        <dbReference type="PROSITE-ProRule" id="PRU00723"/>
    </source>
</evidence>
<evidence type="ECO:0000313" key="7">
    <source>
        <dbReference type="EMBL" id="RKP40201.1"/>
    </source>
</evidence>
<dbReference type="InterPro" id="IPR045877">
    <property type="entry name" value="ZFP36-like"/>
</dbReference>
<gene>
    <name evidence="7" type="ORF">BJ085DRAFT_12734</name>
</gene>
<keyword evidence="4 5" id="KW-0862">Zinc</keyword>
<keyword evidence="8" id="KW-1185">Reference proteome</keyword>
<dbReference type="PANTHER" id="PTHR12547">
    <property type="entry name" value="CCCH ZINC FINGER/TIS11-RELATED"/>
    <property type="match status" value="1"/>
</dbReference>
<dbReference type="PROSITE" id="PS50103">
    <property type="entry name" value="ZF_C3H1"/>
    <property type="match status" value="2"/>
</dbReference>
<dbReference type="STRING" id="215637.A0A4Q0A3N9"/>
<evidence type="ECO:0000256" key="1">
    <source>
        <dbReference type="ARBA" id="ARBA00022723"/>
    </source>
</evidence>
<organism evidence="7 8">
    <name type="scientific">Dimargaris cristalligena</name>
    <dbReference type="NCBI Taxonomy" id="215637"/>
    <lineage>
        <taxon>Eukaryota</taxon>
        <taxon>Fungi</taxon>
        <taxon>Fungi incertae sedis</taxon>
        <taxon>Zoopagomycota</taxon>
        <taxon>Kickxellomycotina</taxon>
        <taxon>Dimargaritomycetes</taxon>
        <taxon>Dimargaritales</taxon>
        <taxon>Dimargaritaceae</taxon>
        <taxon>Dimargaris</taxon>
    </lineage>
</organism>
<keyword evidence="2" id="KW-0677">Repeat</keyword>
<dbReference type="InterPro" id="IPR036855">
    <property type="entry name" value="Znf_CCCH_sf"/>
</dbReference>